<dbReference type="RefSeq" id="WP_312885401.1">
    <property type="nucleotide sequence ID" value="NZ_JACHJT010000001.1"/>
</dbReference>
<name>A0A7W7W3U4_9ACTN</name>
<sequence>MASADLVGSPGEEERKHTVVRTSELTKRYGSETVVDRLGVTVRRGEIYGFLGLNGAGKSTTMKMLLDLARPTAGGVTVFGLGLAANRARILPRIGSLIESPSYYGHLTGEENLEIVRILKKLPQAEIDRVLGVVRLTENRRKPVRNYSLGMKQRLGLAMALMGSPELLILDEPTNGLDPSGIQEIRDLIVRLPSRFGMTVLVSSHLLSEVEQMADTVGIIDQGRLLYEGALRDFRDRGWLRIAVADSASAASVLRRAGWRVTTASEGELALPLHPDEQIARVVRILVGAGTQLYRVEVRRRTLEEVFLQITGEASDEKPVPA</sequence>
<dbReference type="SUPFAM" id="SSF52540">
    <property type="entry name" value="P-loop containing nucleoside triphosphate hydrolases"/>
    <property type="match status" value="1"/>
</dbReference>
<evidence type="ECO:0000256" key="1">
    <source>
        <dbReference type="ARBA" id="ARBA00005417"/>
    </source>
</evidence>
<evidence type="ECO:0000256" key="3">
    <source>
        <dbReference type="ARBA" id="ARBA00022741"/>
    </source>
</evidence>
<dbReference type="GO" id="GO:0005524">
    <property type="term" value="F:ATP binding"/>
    <property type="evidence" value="ECO:0007669"/>
    <property type="project" value="UniProtKB-KW"/>
</dbReference>
<feature type="region of interest" description="Disordered" evidence="5">
    <location>
        <begin position="1"/>
        <end position="20"/>
    </location>
</feature>
<dbReference type="AlphaFoldDB" id="A0A7W7W3U4"/>
<protein>
    <submittedName>
        <fullName evidence="7">ABC-2 type transport system ATP-binding protein</fullName>
    </submittedName>
</protein>
<gene>
    <name evidence="7" type="ORF">F4561_004237</name>
</gene>
<keyword evidence="2" id="KW-0813">Transport</keyword>
<dbReference type="GO" id="GO:0016887">
    <property type="term" value="F:ATP hydrolysis activity"/>
    <property type="evidence" value="ECO:0007669"/>
    <property type="project" value="InterPro"/>
</dbReference>
<comment type="similarity">
    <text evidence="1">Belongs to the ABC transporter superfamily.</text>
</comment>
<keyword evidence="4 7" id="KW-0067">ATP-binding</keyword>
<dbReference type="PROSITE" id="PS50893">
    <property type="entry name" value="ABC_TRANSPORTER_2"/>
    <property type="match status" value="1"/>
</dbReference>
<evidence type="ECO:0000259" key="6">
    <source>
        <dbReference type="PROSITE" id="PS50893"/>
    </source>
</evidence>
<feature type="domain" description="ABC transporter" evidence="6">
    <location>
        <begin position="20"/>
        <end position="247"/>
    </location>
</feature>
<evidence type="ECO:0000313" key="8">
    <source>
        <dbReference type="Proteomes" id="UP000523007"/>
    </source>
</evidence>
<reference evidence="7 8" key="1">
    <citation type="submission" date="2020-08" db="EMBL/GenBank/DDBJ databases">
        <title>Sequencing the genomes of 1000 actinobacteria strains.</title>
        <authorList>
            <person name="Klenk H.-P."/>
        </authorList>
    </citation>
    <scope>NUCLEOTIDE SEQUENCE [LARGE SCALE GENOMIC DNA]</scope>
    <source>
        <strain evidence="7 8">DSM 102030</strain>
    </source>
</reference>
<evidence type="ECO:0000313" key="7">
    <source>
        <dbReference type="EMBL" id="MBB4933417.1"/>
    </source>
</evidence>
<evidence type="ECO:0000256" key="5">
    <source>
        <dbReference type="SAM" id="MobiDB-lite"/>
    </source>
</evidence>
<comment type="caution">
    <text evidence="7">The sequence shown here is derived from an EMBL/GenBank/DDBJ whole genome shotgun (WGS) entry which is preliminary data.</text>
</comment>
<dbReference type="InterPro" id="IPR003439">
    <property type="entry name" value="ABC_transporter-like_ATP-bd"/>
</dbReference>
<keyword evidence="8" id="KW-1185">Reference proteome</keyword>
<accession>A0A7W7W3U4</accession>
<dbReference type="EMBL" id="JACHJT010000001">
    <property type="protein sequence ID" value="MBB4933417.1"/>
    <property type="molecule type" value="Genomic_DNA"/>
</dbReference>
<dbReference type="InterPro" id="IPR027417">
    <property type="entry name" value="P-loop_NTPase"/>
</dbReference>
<evidence type="ECO:0000256" key="4">
    <source>
        <dbReference type="ARBA" id="ARBA00022840"/>
    </source>
</evidence>
<keyword evidence="3" id="KW-0547">Nucleotide-binding</keyword>
<organism evidence="7 8">
    <name type="scientific">Lipingzhangella halophila</name>
    <dbReference type="NCBI Taxonomy" id="1783352"/>
    <lineage>
        <taxon>Bacteria</taxon>
        <taxon>Bacillati</taxon>
        <taxon>Actinomycetota</taxon>
        <taxon>Actinomycetes</taxon>
        <taxon>Streptosporangiales</taxon>
        <taxon>Nocardiopsidaceae</taxon>
        <taxon>Lipingzhangella</taxon>
    </lineage>
</organism>
<dbReference type="PANTHER" id="PTHR43335">
    <property type="entry name" value="ABC TRANSPORTER, ATP-BINDING PROTEIN"/>
    <property type="match status" value="1"/>
</dbReference>
<dbReference type="InterPro" id="IPR017871">
    <property type="entry name" value="ABC_transporter-like_CS"/>
</dbReference>
<dbReference type="Gene3D" id="3.40.50.300">
    <property type="entry name" value="P-loop containing nucleotide triphosphate hydrolases"/>
    <property type="match status" value="1"/>
</dbReference>
<dbReference type="PANTHER" id="PTHR43335:SF4">
    <property type="entry name" value="ABC TRANSPORTER, ATP-BINDING PROTEIN"/>
    <property type="match status" value="1"/>
</dbReference>
<dbReference type="PROSITE" id="PS00211">
    <property type="entry name" value="ABC_TRANSPORTER_1"/>
    <property type="match status" value="1"/>
</dbReference>
<dbReference type="Pfam" id="PF00005">
    <property type="entry name" value="ABC_tran"/>
    <property type="match status" value="1"/>
</dbReference>
<dbReference type="SMART" id="SM00382">
    <property type="entry name" value="AAA"/>
    <property type="match status" value="1"/>
</dbReference>
<dbReference type="Proteomes" id="UP000523007">
    <property type="component" value="Unassembled WGS sequence"/>
</dbReference>
<evidence type="ECO:0000256" key="2">
    <source>
        <dbReference type="ARBA" id="ARBA00022448"/>
    </source>
</evidence>
<dbReference type="InterPro" id="IPR003593">
    <property type="entry name" value="AAA+_ATPase"/>
</dbReference>
<dbReference type="CDD" id="cd03268">
    <property type="entry name" value="ABC_BcrA_bacitracin_resist"/>
    <property type="match status" value="1"/>
</dbReference>
<proteinExistence type="inferred from homology"/>